<dbReference type="InterPro" id="IPR020422">
    <property type="entry name" value="TYR_PHOSPHATASE_DUAL_dom"/>
</dbReference>
<dbReference type="InterPro" id="IPR044212">
    <property type="entry name" value="IBR5-like"/>
</dbReference>
<reference evidence="6" key="1">
    <citation type="journal article" date="2012" name="Nat. Biotechnol.">
        <title>Reference genome sequence of the model plant Setaria.</title>
        <authorList>
            <person name="Bennetzen J.L."/>
            <person name="Schmutz J."/>
            <person name="Wang H."/>
            <person name="Percifield R."/>
            <person name="Hawkins J."/>
            <person name="Pontaroli A.C."/>
            <person name="Estep M."/>
            <person name="Feng L."/>
            <person name="Vaughn J.N."/>
            <person name="Grimwood J."/>
            <person name="Jenkins J."/>
            <person name="Barry K."/>
            <person name="Lindquist E."/>
            <person name="Hellsten U."/>
            <person name="Deshpande S."/>
            <person name="Wang X."/>
            <person name="Wu X."/>
            <person name="Mitros T."/>
            <person name="Triplett J."/>
            <person name="Yang X."/>
            <person name="Ye C.Y."/>
            <person name="Mauro-Herrera M."/>
            <person name="Wang L."/>
            <person name="Li P."/>
            <person name="Sharma M."/>
            <person name="Sharma R."/>
            <person name="Ronald P.C."/>
            <person name="Panaud O."/>
            <person name="Kellogg E.A."/>
            <person name="Brutnell T.P."/>
            <person name="Doust A.N."/>
            <person name="Tuskan G.A."/>
            <person name="Rokhsar D."/>
            <person name="Devos K.M."/>
        </authorList>
    </citation>
    <scope>NUCLEOTIDE SEQUENCE [LARGE SCALE GENOMIC DNA]</scope>
    <source>
        <strain evidence="6">Yugu1</strain>
    </source>
</reference>
<dbReference type="FunFam" id="3.90.190.10:FF:000079">
    <property type="entry name" value="Protein-tyrosine-phosphatase IBR5"/>
    <property type="match status" value="1"/>
</dbReference>
<feature type="domain" description="Tyrosine-protein phosphatase" evidence="4">
    <location>
        <begin position="203"/>
        <end position="339"/>
    </location>
</feature>
<evidence type="ECO:0000313" key="6">
    <source>
        <dbReference type="EMBL" id="RCV08093.1"/>
    </source>
</evidence>
<feature type="compositionally biased region" description="Polar residues" evidence="3">
    <location>
        <begin position="417"/>
        <end position="427"/>
    </location>
</feature>
<feature type="compositionally biased region" description="Polar residues" evidence="3">
    <location>
        <begin position="118"/>
        <end position="133"/>
    </location>
</feature>
<dbReference type="PANTHER" id="PTHR47244">
    <property type="entry name" value="PROTEIN-TYROSINE-PHOSPHATASE IBR5"/>
    <property type="match status" value="1"/>
</dbReference>
<gene>
    <name evidence="6" type="ORF">SETIT_1G298900v2</name>
</gene>
<accession>A0A368PR47</accession>
<reference evidence="6" key="2">
    <citation type="submission" date="2015-07" db="EMBL/GenBank/DDBJ databases">
        <authorList>
            <person name="Noorani M."/>
        </authorList>
    </citation>
    <scope>NUCLEOTIDE SEQUENCE</scope>
    <source>
        <strain evidence="6">Yugu1</strain>
    </source>
</reference>
<name>A0A368PR47_SETIT</name>
<dbReference type="PROSITE" id="PS50054">
    <property type="entry name" value="TYR_PHOSPHATASE_DUAL"/>
    <property type="match status" value="1"/>
</dbReference>
<feature type="region of interest" description="Disordered" evidence="3">
    <location>
        <begin position="95"/>
        <end position="133"/>
    </location>
</feature>
<organism evidence="6">
    <name type="scientific">Setaria italica</name>
    <name type="common">Foxtail millet</name>
    <name type="synonym">Panicum italicum</name>
    <dbReference type="NCBI Taxonomy" id="4555"/>
    <lineage>
        <taxon>Eukaryota</taxon>
        <taxon>Viridiplantae</taxon>
        <taxon>Streptophyta</taxon>
        <taxon>Embryophyta</taxon>
        <taxon>Tracheophyta</taxon>
        <taxon>Spermatophyta</taxon>
        <taxon>Magnoliopsida</taxon>
        <taxon>Liliopsida</taxon>
        <taxon>Poales</taxon>
        <taxon>Poaceae</taxon>
        <taxon>PACMAD clade</taxon>
        <taxon>Panicoideae</taxon>
        <taxon>Panicodae</taxon>
        <taxon>Paniceae</taxon>
        <taxon>Cenchrinae</taxon>
        <taxon>Setaria</taxon>
    </lineage>
</organism>
<dbReference type="AlphaFoldDB" id="A0A368PR47"/>
<dbReference type="SMART" id="SM00195">
    <property type="entry name" value="DSPc"/>
    <property type="match status" value="1"/>
</dbReference>
<dbReference type="PANTHER" id="PTHR47244:SF2">
    <property type="entry name" value="OS02G0720300 PROTEIN"/>
    <property type="match status" value="1"/>
</dbReference>
<feature type="domain" description="Tyrosine specific protein phosphatases" evidence="5">
    <location>
        <begin position="260"/>
        <end position="328"/>
    </location>
</feature>
<dbReference type="GO" id="GO:0009734">
    <property type="term" value="P:auxin-activated signaling pathway"/>
    <property type="evidence" value="ECO:0007669"/>
    <property type="project" value="InterPro"/>
</dbReference>
<dbReference type="InterPro" id="IPR029021">
    <property type="entry name" value="Prot-tyrosine_phosphatase-like"/>
</dbReference>
<evidence type="ECO:0008006" key="7">
    <source>
        <dbReference type="Google" id="ProtNLM"/>
    </source>
</evidence>
<dbReference type="Gene3D" id="3.90.190.10">
    <property type="entry name" value="Protein tyrosine phosphatase superfamily"/>
    <property type="match status" value="1"/>
</dbReference>
<dbReference type="InterPro" id="IPR016130">
    <property type="entry name" value="Tyr_Pase_AS"/>
</dbReference>
<dbReference type="GO" id="GO:0033549">
    <property type="term" value="F:MAP kinase phosphatase activity"/>
    <property type="evidence" value="ECO:0007669"/>
    <property type="project" value="InterPro"/>
</dbReference>
<evidence type="ECO:0000256" key="1">
    <source>
        <dbReference type="ARBA" id="ARBA00022801"/>
    </source>
</evidence>
<protein>
    <recommendedName>
        <fullName evidence="7">Tyrosine specific protein phosphatases domain-containing protein</fullName>
    </recommendedName>
</protein>
<evidence type="ECO:0000256" key="2">
    <source>
        <dbReference type="ARBA" id="ARBA00022912"/>
    </source>
</evidence>
<keyword evidence="2" id="KW-0904">Protein phosphatase</keyword>
<dbReference type="STRING" id="4555.A0A368PR47"/>
<evidence type="ECO:0000259" key="4">
    <source>
        <dbReference type="PROSITE" id="PS50054"/>
    </source>
</evidence>
<proteinExistence type="predicted"/>
<sequence>MTFGLPRFELSRIQRDFLPRLRDDCDDVEALLLLMNAARTIRHLAEAADIGKVVQDGAEVLGASIIDAARRVEDGAADSAWLQARMPSLLDDVNDLAHPWASPRTEQPTQNPNPPVDSIQTQPHEKSGNNLESPSLLCLIKQRRGGGGKRKEGDGMRKRERENPCGICGHYHKYEEGEVCGVCGHRWKPSDGEGTPAKHESAFPTEVLKDFLFLGSYDNASRSEVLKTLNVSHILNTVPDCHNLYKNSFTYHSLQRDRPLDFDDANRFLEQCERDKSRVLVHCMTGKNRSAAIVAAFLMKSRGWRLAQSFQWVKDRRPQVQLTDASQNELLEYEQKLFGPSSQPVIPTESFASLGFGYPKPAGDTQAPTFNQMTAPSISIFERVGPNDVPPNFAFGAEGTAGVNPDNNDNGGAKANPASTDNPMDSS</sequence>
<dbReference type="PROSITE" id="PS00383">
    <property type="entry name" value="TYR_PHOSPHATASE_1"/>
    <property type="match status" value="1"/>
</dbReference>
<dbReference type="InterPro" id="IPR000387">
    <property type="entry name" value="Tyr_Pase_dom"/>
</dbReference>
<dbReference type="GO" id="GO:0009738">
    <property type="term" value="P:abscisic acid-activated signaling pathway"/>
    <property type="evidence" value="ECO:0007669"/>
    <property type="project" value="InterPro"/>
</dbReference>
<dbReference type="OrthoDB" id="165342at2759"/>
<keyword evidence="1" id="KW-0378">Hydrolase</keyword>
<feature type="region of interest" description="Disordered" evidence="3">
    <location>
        <begin position="389"/>
        <end position="427"/>
    </location>
</feature>
<dbReference type="InterPro" id="IPR000340">
    <property type="entry name" value="Dual-sp_phosphatase_cat-dom"/>
</dbReference>
<evidence type="ECO:0000256" key="3">
    <source>
        <dbReference type="SAM" id="MobiDB-lite"/>
    </source>
</evidence>
<evidence type="ECO:0000259" key="5">
    <source>
        <dbReference type="PROSITE" id="PS50056"/>
    </source>
</evidence>
<dbReference type="PROSITE" id="PS50056">
    <property type="entry name" value="TYR_PHOSPHATASE_2"/>
    <property type="match status" value="1"/>
</dbReference>
<dbReference type="SUPFAM" id="SSF52799">
    <property type="entry name" value="(Phosphotyrosine protein) phosphatases II"/>
    <property type="match status" value="1"/>
</dbReference>
<dbReference type="Pfam" id="PF00782">
    <property type="entry name" value="DSPc"/>
    <property type="match status" value="1"/>
</dbReference>
<dbReference type="EMBL" id="CM003528">
    <property type="protein sequence ID" value="RCV08093.1"/>
    <property type="molecule type" value="Genomic_DNA"/>
</dbReference>